<dbReference type="EMBL" id="LUUG01000060">
    <property type="protein sequence ID" value="OAI06223.1"/>
    <property type="molecule type" value="Genomic_DNA"/>
</dbReference>
<keyword evidence="1" id="KW-0472">Membrane</keyword>
<sequence length="202" mass="22735">MSANADIILADHYQKTFELTLVTWEKRNQTFLLLLAVVGIATLLTFNVAQAQPLLVDLIADALDIEDTRRTELRGSFPYGLVQSILLMVVFYLTVILYHRTATIQRFYVYLANIETEIRQHIALPLGSKSFTRESDFYVANRPTLGRFVAASYIGMLGLLLLAFLGMRVYSDFSNGNLGTGIADVFLSIPTIVFFYAYARIS</sequence>
<gene>
    <name evidence="2" type="ORF">A1332_01590</name>
</gene>
<evidence type="ECO:0000256" key="1">
    <source>
        <dbReference type="SAM" id="Phobius"/>
    </source>
</evidence>
<dbReference type="RefSeq" id="WP_064008179.1">
    <property type="nucleotide sequence ID" value="NZ_LUUG01000060.1"/>
</dbReference>
<comment type="caution">
    <text evidence="2">The sequence shown here is derived from an EMBL/GenBank/DDBJ whole genome shotgun (WGS) entry which is preliminary data.</text>
</comment>
<feature type="transmembrane region" description="Helical" evidence="1">
    <location>
        <begin position="178"/>
        <end position="199"/>
    </location>
</feature>
<dbReference type="AlphaFoldDB" id="A0A177MLK3"/>
<dbReference type="Proteomes" id="UP000078090">
    <property type="component" value="Unassembled WGS sequence"/>
</dbReference>
<accession>A0A177MLK3</accession>
<keyword evidence="1" id="KW-1133">Transmembrane helix</keyword>
<feature type="transmembrane region" description="Helical" evidence="1">
    <location>
        <begin position="148"/>
        <end position="166"/>
    </location>
</feature>
<protein>
    <submittedName>
        <fullName evidence="2">Uncharacterized protein</fullName>
    </submittedName>
</protein>
<name>A0A177MLK3_METMH</name>
<keyword evidence="1" id="KW-0812">Transmembrane</keyword>
<evidence type="ECO:0000313" key="3">
    <source>
        <dbReference type="Proteomes" id="UP000078090"/>
    </source>
</evidence>
<proteinExistence type="predicted"/>
<feature type="transmembrane region" description="Helical" evidence="1">
    <location>
        <begin position="77"/>
        <end position="98"/>
    </location>
</feature>
<reference evidence="2 3" key="1">
    <citation type="submission" date="2016-03" db="EMBL/GenBank/DDBJ databases">
        <authorList>
            <person name="Ploux O."/>
        </authorList>
    </citation>
    <scope>NUCLEOTIDE SEQUENCE [LARGE SCALE GENOMIC DNA]</scope>
    <source>
        <strain evidence="2 3">R-45363</strain>
    </source>
</reference>
<feature type="transmembrane region" description="Helical" evidence="1">
    <location>
        <begin position="31"/>
        <end position="49"/>
    </location>
</feature>
<evidence type="ECO:0000313" key="2">
    <source>
        <dbReference type="EMBL" id="OAI06223.1"/>
    </source>
</evidence>
<organism evidence="2 3">
    <name type="scientific">Methylomonas methanica</name>
    <dbReference type="NCBI Taxonomy" id="421"/>
    <lineage>
        <taxon>Bacteria</taxon>
        <taxon>Pseudomonadati</taxon>
        <taxon>Pseudomonadota</taxon>
        <taxon>Gammaproteobacteria</taxon>
        <taxon>Methylococcales</taxon>
        <taxon>Methylococcaceae</taxon>
        <taxon>Methylomonas</taxon>
    </lineage>
</organism>